<accession>A0ACB8RFW4</accession>
<proteinExistence type="predicted"/>
<evidence type="ECO:0000313" key="1">
    <source>
        <dbReference type="EMBL" id="KAI0043076.1"/>
    </source>
</evidence>
<reference evidence="1" key="1">
    <citation type="submission" date="2021-02" db="EMBL/GenBank/DDBJ databases">
        <authorList>
            <consortium name="DOE Joint Genome Institute"/>
            <person name="Ahrendt S."/>
            <person name="Looney B.P."/>
            <person name="Miyauchi S."/>
            <person name="Morin E."/>
            <person name="Drula E."/>
            <person name="Courty P.E."/>
            <person name="Chicoki N."/>
            <person name="Fauchery L."/>
            <person name="Kohler A."/>
            <person name="Kuo A."/>
            <person name="Labutti K."/>
            <person name="Pangilinan J."/>
            <person name="Lipzen A."/>
            <person name="Riley R."/>
            <person name="Andreopoulos W."/>
            <person name="He G."/>
            <person name="Johnson J."/>
            <person name="Barry K.W."/>
            <person name="Grigoriev I.V."/>
            <person name="Nagy L."/>
            <person name="Hibbett D."/>
            <person name="Henrissat B."/>
            <person name="Matheny P.B."/>
            <person name="Labbe J."/>
            <person name="Martin F."/>
        </authorList>
    </citation>
    <scope>NUCLEOTIDE SEQUENCE</scope>
    <source>
        <strain evidence="1">FP105234-sp</strain>
    </source>
</reference>
<dbReference type="Proteomes" id="UP000814033">
    <property type="component" value="Unassembled WGS sequence"/>
</dbReference>
<evidence type="ECO:0000313" key="2">
    <source>
        <dbReference type="Proteomes" id="UP000814033"/>
    </source>
</evidence>
<sequence>MPPPPPPPARRSVDSHETNVDTEGADSASSLEDADSASVSEAADSASIPEELYRAFTEHEDPADQFIPVSFDLDVTVVSEFSGADKLREEMRAMTRIQAESEQRAIEDLQCLDKEWTARKHRLDTSFMTSHPSTHAPHSPVLSSAAAKPRSLLARPPTSIWDNAKSLTRIIFSCVHKEKNSNE</sequence>
<protein>
    <submittedName>
        <fullName evidence="1">Uncharacterized protein</fullName>
    </submittedName>
</protein>
<dbReference type="EMBL" id="MU276034">
    <property type="protein sequence ID" value="KAI0043076.1"/>
    <property type="molecule type" value="Genomic_DNA"/>
</dbReference>
<reference evidence="1" key="2">
    <citation type="journal article" date="2022" name="New Phytol.">
        <title>Evolutionary transition to the ectomycorrhizal habit in the genomes of a hyperdiverse lineage of mushroom-forming fungi.</title>
        <authorList>
            <person name="Looney B."/>
            <person name="Miyauchi S."/>
            <person name="Morin E."/>
            <person name="Drula E."/>
            <person name="Courty P.E."/>
            <person name="Kohler A."/>
            <person name="Kuo A."/>
            <person name="LaButti K."/>
            <person name="Pangilinan J."/>
            <person name="Lipzen A."/>
            <person name="Riley R."/>
            <person name="Andreopoulos W."/>
            <person name="He G."/>
            <person name="Johnson J."/>
            <person name="Nolan M."/>
            <person name="Tritt A."/>
            <person name="Barry K.W."/>
            <person name="Grigoriev I.V."/>
            <person name="Nagy L.G."/>
            <person name="Hibbett D."/>
            <person name="Henrissat B."/>
            <person name="Matheny P.B."/>
            <person name="Labbe J."/>
            <person name="Martin F.M."/>
        </authorList>
    </citation>
    <scope>NUCLEOTIDE SEQUENCE</scope>
    <source>
        <strain evidence="1">FP105234-sp</strain>
    </source>
</reference>
<organism evidence="1 2">
    <name type="scientific">Auriscalpium vulgare</name>
    <dbReference type="NCBI Taxonomy" id="40419"/>
    <lineage>
        <taxon>Eukaryota</taxon>
        <taxon>Fungi</taxon>
        <taxon>Dikarya</taxon>
        <taxon>Basidiomycota</taxon>
        <taxon>Agaricomycotina</taxon>
        <taxon>Agaricomycetes</taxon>
        <taxon>Russulales</taxon>
        <taxon>Auriscalpiaceae</taxon>
        <taxon>Auriscalpium</taxon>
    </lineage>
</organism>
<gene>
    <name evidence="1" type="ORF">FA95DRAFT_443366</name>
</gene>
<keyword evidence="2" id="KW-1185">Reference proteome</keyword>
<name>A0ACB8RFW4_9AGAM</name>
<comment type="caution">
    <text evidence="1">The sequence shown here is derived from an EMBL/GenBank/DDBJ whole genome shotgun (WGS) entry which is preliminary data.</text>
</comment>